<dbReference type="AlphaFoldDB" id="A0AA45R5P2"/>
<keyword evidence="1" id="KW-1133">Transmembrane helix</keyword>
<evidence type="ECO:0000313" key="2">
    <source>
        <dbReference type="EMBL" id="QUF05898.1"/>
    </source>
</evidence>
<protein>
    <submittedName>
        <fullName evidence="2">DoxX family membrane protein</fullName>
    </submittedName>
</protein>
<sequence length="185" mass="19995">MTAIASTNEVTTRGDVGQKLMAVLRISTGFVFLWAFLDKAFGLGYSTASEKAWINGGSPTKGFLSHVEVGPFQGMFQSMAGAWWANLLFMVGLAAVGTAVILGMGMWISAVSGSVIMFMMWLAEWPMATVTSAGEPSGSSNPFMDYHIIYGIILFVLAVHKNGETWGLGKFWAGLPVVRDNAWLR</sequence>
<feature type="transmembrane region" description="Helical" evidence="1">
    <location>
        <begin position="20"/>
        <end position="37"/>
    </location>
</feature>
<reference evidence="2" key="1">
    <citation type="submission" date="2021-04" db="EMBL/GenBank/DDBJ databases">
        <title>Genomic sequence of Actinosynnema pretiosum subsp. pretiosum ATCC 31280 (C-14919).</title>
        <authorList>
            <person name="Bai L."/>
            <person name="Wang X."/>
            <person name="Xiao Y."/>
        </authorList>
    </citation>
    <scope>NUCLEOTIDE SEQUENCE</scope>
    <source>
        <strain evidence="2">ATCC 31280</strain>
    </source>
</reference>
<keyword evidence="1" id="KW-0472">Membrane</keyword>
<organism evidence="2 3">
    <name type="scientific">Actinosynnema pretiosum subsp. pretiosum</name>
    <dbReference type="NCBI Taxonomy" id="103721"/>
    <lineage>
        <taxon>Bacteria</taxon>
        <taxon>Bacillati</taxon>
        <taxon>Actinomycetota</taxon>
        <taxon>Actinomycetes</taxon>
        <taxon>Pseudonocardiales</taxon>
        <taxon>Pseudonocardiaceae</taxon>
        <taxon>Actinosynnema</taxon>
    </lineage>
</organism>
<gene>
    <name evidence="2" type="ORF">KCV87_07440</name>
</gene>
<accession>A0AA45R5P2</accession>
<feature type="transmembrane region" description="Helical" evidence="1">
    <location>
        <begin position="107"/>
        <end position="123"/>
    </location>
</feature>
<feature type="transmembrane region" description="Helical" evidence="1">
    <location>
        <begin position="143"/>
        <end position="160"/>
    </location>
</feature>
<evidence type="ECO:0000256" key="1">
    <source>
        <dbReference type="SAM" id="Phobius"/>
    </source>
</evidence>
<dbReference type="Proteomes" id="UP000677152">
    <property type="component" value="Chromosome"/>
</dbReference>
<evidence type="ECO:0000313" key="3">
    <source>
        <dbReference type="Proteomes" id="UP000677152"/>
    </source>
</evidence>
<name>A0AA45R5P2_9PSEU</name>
<keyword evidence="1" id="KW-0812">Transmembrane</keyword>
<dbReference type="EMBL" id="CP073249">
    <property type="protein sequence ID" value="QUF05898.1"/>
    <property type="molecule type" value="Genomic_DNA"/>
</dbReference>
<proteinExistence type="predicted"/>
<feature type="transmembrane region" description="Helical" evidence="1">
    <location>
        <begin position="81"/>
        <end position="102"/>
    </location>
</feature>